<evidence type="ECO:0000313" key="1">
    <source>
        <dbReference type="EMBL" id="NYF39495.1"/>
    </source>
</evidence>
<proteinExistence type="predicted"/>
<organism evidence="1 2">
    <name type="scientific">Streptosporangium sandarakinum</name>
    <dbReference type="NCBI Taxonomy" id="1260955"/>
    <lineage>
        <taxon>Bacteria</taxon>
        <taxon>Bacillati</taxon>
        <taxon>Actinomycetota</taxon>
        <taxon>Actinomycetes</taxon>
        <taxon>Streptosporangiales</taxon>
        <taxon>Streptosporangiaceae</taxon>
        <taxon>Streptosporangium</taxon>
    </lineage>
</organism>
<name>A0A852V128_9ACTN</name>
<dbReference type="EMBL" id="JACCCO010000001">
    <property type="protein sequence ID" value="NYF39495.1"/>
    <property type="molecule type" value="Genomic_DNA"/>
</dbReference>
<dbReference type="Proteomes" id="UP000576393">
    <property type="component" value="Unassembled WGS sequence"/>
</dbReference>
<dbReference type="RefSeq" id="WP_179819140.1">
    <property type="nucleotide sequence ID" value="NZ_JACCCO010000001.1"/>
</dbReference>
<accession>A0A852V128</accession>
<dbReference type="AlphaFoldDB" id="A0A852V128"/>
<protein>
    <submittedName>
        <fullName evidence="1">Uncharacterized protein</fullName>
    </submittedName>
</protein>
<comment type="caution">
    <text evidence="1">The sequence shown here is derived from an EMBL/GenBank/DDBJ whole genome shotgun (WGS) entry which is preliminary data.</text>
</comment>
<gene>
    <name evidence="1" type="ORF">HDA43_001654</name>
</gene>
<reference evidence="1 2" key="1">
    <citation type="submission" date="2020-07" db="EMBL/GenBank/DDBJ databases">
        <title>Sequencing the genomes of 1000 actinobacteria strains.</title>
        <authorList>
            <person name="Klenk H.-P."/>
        </authorList>
    </citation>
    <scope>NUCLEOTIDE SEQUENCE [LARGE SCALE GENOMIC DNA]</scope>
    <source>
        <strain evidence="1 2">DSM 45763</strain>
    </source>
</reference>
<sequence>MSGLPSRWEGVAHRVPDSLADLRGPATGVVSLPVHLAWSGLTEFDLGNRLLRMSLYRTIITGGGREDAETYLNAGILLADWPLLRRGLGPSYRRAWEGKISALG</sequence>
<evidence type="ECO:0000313" key="2">
    <source>
        <dbReference type="Proteomes" id="UP000576393"/>
    </source>
</evidence>
<keyword evidence="2" id="KW-1185">Reference proteome</keyword>